<dbReference type="AlphaFoldDB" id="A0A6J6HBP0"/>
<gene>
    <name evidence="5" type="ORF">UFOPK1874_00384</name>
</gene>
<sequence length="362" mass="39282">MSISSRISRLAALDGADHILILRTEDIRWLTGFTGGTAQLLVHRSDCRATLFVDGRYVERAHAEIVRSGAPVDVHLVSSGQNIDEAIATRVQKAKVAIDLQHITASRFQILKDRIAVLAQTTSLDLLRRVKDDAEIALMARAAAIADHALQSVVADGIYGRTEKQVRNQLDALMRENGADDVGFDTIVATGPNGARPHHEPSDTVIEFGHGVVIDFGAELEGYRSDMTRTIRVGEWSVEYQHLYETVIEAQAAGVHAVTAGVVGSAVDAAVRSIFAREGLEHEYVHGTGHGIGLYIHEEPILSPRCTEVLQANEVVTVEPGLYRGGVGGVRIEDQVVVTGTECRILTLSPKELLCPRSPRTI</sequence>
<evidence type="ECO:0000256" key="2">
    <source>
        <dbReference type="ARBA" id="ARBA00022801"/>
    </source>
</evidence>
<dbReference type="SUPFAM" id="SSF53092">
    <property type="entry name" value="Creatinase/prolidase N-terminal domain"/>
    <property type="match status" value="1"/>
</dbReference>
<keyword evidence="2" id="KW-0378">Hydrolase</keyword>
<dbReference type="PANTHER" id="PTHR46112">
    <property type="entry name" value="AMINOPEPTIDASE"/>
    <property type="match status" value="1"/>
</dbReference>
<dbReference type="GO" id="GO:0016787">
    <property type="term" value="F:hydrolase activity"/>
    <property type="evidence" value="ECO:0007669"/>
    <property type="project" value="UniProtKB-KW"/>
</dbReference>
<dbReference type="InterPro" id="IPR036005">
    <property type="entry name" value="Creatinase/aminopeptidase-like"/>
</dbReference>
<evidence type="ECO:0000259" key="3">
    <source>
        <dbReference type="Pfam" id="PF00557"/>
    </source>
</evidence>
<protein>
    <submittedName>
        <fullName evidence="5">Unannotated protein</fullName>
    </submittedName>
</protein>
<dbReference type="Pfam" id="PF00557">
    <property type="entry name" value="Peptidase_M24"/>
    <property type="match status" value="1"/>
</dbReference>
<name>A0A6J6HBP0_9ZZZZ</name>
<dbReference type="InterPro" id="IPR001131">
    <property type="entry name" value="Peptidase_M24B_aminopep-P_CS"/>
</dbReference>
<dbReference type="Pfam" id="PF01321">
    <property type="entry name" value="Creatinase_N"/>
    <property type="match status" value="1"/>
</dbReference>
<reference evidence="5" key="1">
    <citation type="submission" date="2020-05" db="EMBL/GenBank/DDBJ databases">
        <authorList>
            <person name="Chiriac C."/>
            <person name="Salcher M."/>
            <person name="Ghai R."/>
            <person name="Kavagutti S V."/>
        </authorList>
    </citation>
    <scope>NUCLEOTIDE SEQUENCE</scope>
</reference>
<dbReference type="InterPro" id="IPR050659">
    <property type="entry name" value="Peptidase_M24B"/>
</dbReference>
<evidence type="ECO:0000256" key="1">
    <source>
        <dbReference type="ARBA" id="ARBA00022723"/>
    </source>
</evidence>
<dbReference type="Gene3D" id="3.90.230.10">
    <property type="entry name" value="Creatinase/methionine aminopeptidase superfamily"/>
    <property type="match status" value="1"/>
</dbReference>
<organism evidence="5">
    <name type="scientific">freshwater metagenome</name>
    <dbReference type="NCBI Taxonomy" id="449393"/>
    <lineage>
        <taxon>unclassified sequences</taxon>
        <taxon>metagenomes</taxon>
        <taxon>ecological metagenomes</taxon>
    </lineage>
</organism>
<evidence type="ECO:0000313" key="5">
    <source>
        <dbReference type="EMBL" id="CAB4610386.1"/>
    </source>
</evidence>
<evidence type="ECO:0000259" key="4">
    <source>
        <dbReference type="Pfam" id="PF01321"/>
    </source>
</evidence>
<dbReference type="SUPFAM" id="SSF55920">
    <property type="entry name" value="Creatinase/aminopeptidase"/>
    <property type="match status" value="1"/>
</dbReference>
<accession>A0A6J6HBP0</accession>
<dbReference type="InterPro" id="IPR029149">
    <property type="entry name" value="Creatin/AminoP/Spt16_N"/>
</dbReference>
<dbReference type="Gene3D" id="3.40.350.10">
    <property type="entry name" value="Creatinase/prolidase N-terminal domain"/>
    <property type="match status" value="1"/>
</dbReference>
<feature type="domain" description="Creatinase N-terminal" evidence="4">
    <location>
        <begin position="12"/>
        <end position="119"/>
    </location>
</feature>
<keyword evidence="1" id="KW-0479">Metal-binding</keyword>
<dbReference type="InterPro" id="IPR000994">
    <property type="entry name" value="Pept_M24"/>
</dbReference>
<proteinExistence type="predicted"/>
<feature type="domain" description="Peptidase M24" evidence="3">
    <location>
        <begin position="138"/>
        <end position="339"/>
    </location>
</feature>
<dbReference type="PROSITE" id="PS00491">
    <property type="entry name" value="PROLINE_PEPTIDASE"/>
    <property type="match status" value="1"/>
</dbReference>
<dbReference type="InterPro" id="IPR000587">
    <property type="entry name" value="Creatinase_N"/>
</dbReference>
<dbReference type="PANTHER" id="PTHR46112:SF3">
    <property type="entry name" value="AMINOPEPTIDASE YPDF"/>
    <property type="match status" value="1"/>
</dbReference>
<dbReference type="GO" id="GO:0046872">
    <property type="term" value="F:metal ion binding"/>
    <property type="evidence" value="ECO:0007669"/>
    <property type="project" value="UniProtKB-KW"/>
</dbReference>
<dbReference type="EMBL" id="CAEZUX010000025">
    <property type="protein sequence ID" value="CAB4610386.1"/>
    <property type="molecule type" value="Genomic_DNA"/>
</dbReference>